<dbReference type="InterPro" id="IPR036433">
    <property type="entry name" value="EF1B_G_C_sf"/>
</dbReference>
<feature type="domain" description="GST C-terminal" evidence="9">
    <location>
        <begin position="86"/>
        <end position="214"/>
    </location>
</feature>
<evidence type="ECO:0000256" key="3">
    <source>
        <dbReference type="ARBA" id="ARBA00022768"/>
    </source>
</evidence>
<feature type="compositionally biased region" description="Basic and acidic residues" evidence="6">
    <location>
        <begin position="226"/>
        <end position="237"/>
    </location>
</feature>
<keyword evidence="3 5" id="KW-0251">Elongation factor</keyword>
<evidence type="ECO:0000313" key="11">
    <source>
        <dbReference type="RefSeq" id="XP_022942559.1"/>
    </source>
</evidence>
<keyword evidence="10" id="KW-1185">Reference proteome</keyword>
<evidence type="ECO:0000256" key="4">
    <source>
        <dbReference type="ARBA" id="ARBA00022917"/>
    </source>
</evidence>
<dbReference type="PROSITE" id="PS50404">
    <property type="entry name" value="GST_NTER"/>
    <property type="match status" value="1"/>
</dbReference>
<dbReference type="InterPro" id="IPR036249">
    <property type="entry name" value="Thioredoxin-like_sf"/>
</dbReference>
<dbReference type="CDD" id="cd03181">
    <property type="entry name" value="GST_C_EF1Bgamma_like"/>
    <property type="match status" value="1"/>
</dbReference>
<dbReference type="AlphaFoldDB" id="A0A6J1FRN7"/>
<dbReference type="InterPro" id="IPR040079">
    <property type="entry name" value="Glutathione_S-Trfase"/>
</dbReference>
<comment type="subunit">
    <text evidence="2">EF-1 is composed of four subunits: alpha, beta, delta, and gamma.</text>
</comment>
<keyword evidence="4 5" id="KW-0648">Protein biosynthesis</keyword>
<proteinExistence type="predicted"/>
<dbReference type="PANTHER" id="PTHR44372:SF1">
    <property type="entry name" value="ELONGATION FACTOR 1-GAMMA 3"/>
    <property type="match status" value="1"/>
</dbReference>
<dbReference type="GeneID" id="111447557"/>
<feature type="domain" description="GST N-terminal" evidence="8">
    <location>
        <begin position="1"/>
        <end position="82"/>
    </location>
</feature>
<dbReference type="SUPFAM" id="SSF89942">
    <property type="entry name" value="eEF1-gamma domain"/>
    <property type="match status" value="1"/>
</dbReference>
<dbReference type="InterPro" id="IPR036282">
    <property type="entry name" value="Glutathione-S-Trfase_C_sf"/>
</dbReference>
<dbReference type="Gene3D" id="3.30.70.1010">
    <property type="entry name" value="Translation elongation factor EF1B, gamma chain, conserved domain"/>
    <property type="match status" value="1"/>
</dbReference>
<dbReference type="Gene3D" id="3.40.30.10">
    <property type="entry name" value="Glutaredoxin"/>
    <property type="match status" value="1"/>
</dbReference>
<comment type="function">
    <text evidence="1">Probably plays a role in anchoring the complex to other cellular components.</text>
</comment>
<dbReference type="FunFam" id="3.30.70.1010:FF:000001">
    <property type="entry name" value="Elongation factor 1-gamma 1"/>
    <property type="match status" value="1"/>
</dbReference>
<evidence type="ECO:0000259" key="9">
    <source>
        <dbReference type="PROSITE" id="PS50405"/>
    </source>
</evidence>
<dbReference type="Pfam" id="PF00647">
    <property type="entry name" value="EF1G"/>
    <property type="match status" value="1"/>
</dbReference>
<evidence type="ECO:0000259" key="8">
    <source>
        <dbReference type="PROSITE" id="PS50404"/>
    </source>
</evidence>
<dbReference type="SFLD" id="SFLDS00019">
    <property type="entry name" value="Glutathione_Transferase_(cytos"/>
    <property type="match status" value="1"/>
</dbReference>
<dbReference type="InterPro" id="IPR001662">
    <property type="entry name" value="EF1B_G_C"/>
</dbReference>
<dbReference type="PROSITE" id="PS50405">
    <property type="entry name" value="GST_CTER"/>
    <property type="match status" value="1"/>
</dbReference>
<feature type="region of interest" description="Disordered" evidence="6">
    <location>
        <begin position="212"/>
        <end position="253"/>
    </location>
</feature>
<dbReference type="PROSITE" id="PS50040">
    <property type="entry name" value="EF1G_C"/>
    <property type="match status" value="1"/>
</dbReference>
<dbReference type="RefSeq" id="XP_022942559.1">
    <property type="nucleotide sequence ID" value="XM_023086791.1"/>
</dbReference>
<feature type="domain" description="EF-1-gamma C-terminal" evidence="7">
    <location>
        <begin position="252"/>
        <end position="412"/>
    </location>
</feature>
<evidence type="ECO:0000256" key="6">
    <source>
        <dbReference type="SAM" id="MobiDB-lite"/>
    </source>
</evidence>
<accession>A0A6J1FRN7</accession>
<dbReference type="Gene3D" id="1.20.1050.10">
    <property type="match status" value="1"/>
</dbReference>
<evidence type="ECO:0000256" key="1">
    <source>
        <dbReference type="ARBA" id="ARBA00003468"/>
    </source>
</evidence>
<gene>
    <name evidence="11" type="primary">LOC111447557</name>
</gene>
<evidence type="ECO:0000256" key="5">
    <source>
        <dbReference type="PROSITE-ProRule" id="PRU00519"/>
    </source>
</evidence>
<dbReference type="Pfam" id="PF02798">
    <property type="entry name" value="GST_N"/>
    <property type="match status" value="1"/>
</dbReference>
<dbReference type="PANTHER" id="PTHR44372">
    <property type="entry name" value="ELONGATION FACTOR 1-GAMMA 1-RELATED"/>
    <property type="match status" value="1"/>
</dbReference>
<dbReference type="InterPro" id="IPR010987">
    <property type="entry name" value="Glutathione-S-Trfase_C-like"/>
</dbReference>
<dbReference type="SMART" id="SM01183">
    <property type="entry name" value="EF1G"/>
    <property type="match status" value="1"/>
</dbReference>
<dbReference type="GO" id="GO:0004364">
    <property type="term" value="F:glutathione transferase activity"/>
    <property type="evidence" value="ECO:0007669"/>
    <property type="project" value="InterPro"/>
</dbReference>
<dbReference type="SUPFAM" id="SSF52833">
    <property type="entry name" value="Thioredoxin-like"/>
    <property type="match status" value="1"/>
</dbReference>
<dbReference type="InterPro" id="IPR004045">
    <property type="entry name" value="Glutathione_S-Trfase_N"/>
</dbReference>
<dbReference type="Proteomes" id="UP000504609">
    <property type="component" value="Unplaced"/>
</dbReference>
<dbReference type="InterPro" id="IPR044628">
    <property type="entry name" value="EF-1-gamma_plant"/>
</dbReference>
<reference evidence="11" key="1">
    <citation type="submission" date="2025-08" db="UniProtKB">
        <authorList>
            <consortium name="RefSeq"/>
        </authorList>
    </citation>
    <scope>IDENTIFICATION</scope>
    <source>
        <tissue evidence="11">Young leaves</tissue>
    </source>
</reference>
<dbReference type="FunFam" id="3.40.30.10:FF:000148">
    <property type="entry name" value="Elongation factor 1B gamma"/>
    <property type="match status" value="1"/>
</dbReference>
<sequence length="412" mass="46620">MALVLYSWNTNKNAYKALIVAEYNGVKVDLAPGFTMGVTNKSPEFLKMNPIGKVPVLETPEGGIFESNAIARYVARLKDCGLFGSSPIEYGHVEQWIDFATLEIDVHIGALAGPRYGYRAYHAAVEEAANAALKRSFAALNSYLASNTYLVGHSVTLADIIVTCNLYWGISFLLTKSFTSEFPHVERYFWTMVNQPNFKKIIGEFKQTETVPPVKTPGEAAAAAKPKAEPKKEEKPKAAAPAEEEDAPKPKAKNPLDLLPPSKMILDEWKRLYSNTKTNFREVAIKGFWDMYDPEGYSLWFCDYKYNDENTVSFVTLNKVSGFLQRMDLARKYAFGKMLVIGSEAPFKVKGLWLFRGQEIPQFVMDECYDMELYEWKKVDISDEAQKERVNQMIEDQEPFEGEALLDAKCFK</sequence>
<dbReference type="SFLD" id="SFLDG00358">
    <property type="entry name" value="Main_(cytGST)"/>
    <property type="match status" value="1"/>
</dbReference>
<dbReference type="GO" id="GO:0003746">
    <property type="term" value="F:translation elongation factor activity"/>
    <property type="evidence" value="ECO:0007669"/>
    <property type="project" value="UniProtKB-UniRule"/>
</dbReference>
<name>A0A6J1FRN7_CUCMO</name>
<dbReference type="SUPFAM" id="SSF47616">
    <property type="entry name" value="GST C-terminal domain-like"/>
    <property type="match status" value="1"/>
</dbReference>
<dbReference type="FunFam" id="1.20.1050.10:FF:000006">
    <property type="entry name" value="Elongation factor 1 gamma"/>
    <property type="match status" value="1"/>
</dbReference>
<evidence type="ECO:0000259" key="7">
    <source>
        <dbReference type="PROSITE" id="PS50040"/>
    </source>
</evidence>
<dbReference type="CDD" id="cd03044">
    <property type="entry name" value="GST_N_EF1Bgamma"/>
    <property type="match status" value="1"/>
</dbReference>
<dbReference type="InterPro" id="IPR004046">
    <property type="entry name" value="GST_C"/>
</dbReference>
<evidence type="ECO:0000256" key="2">
    <source>
        <dbReference type="ARBA" id="ARBA00011237"/>
    </source>
</evidence>
<evidence type="ECO:0000313" key="10">
    <source>
        <dbReference type="Proteomes" id="UP000504609"/>
    </source>
</evidence>
<dbReference type="Pfam" id="PF00043">
    <property type="entry name" value="GST_C"/>
    <property type="match status" value="1"/>
</dbReference>
<dbReference type="KEGG" id="cmos:111447557"/>
<protein>
    <submittedName>
        <fullName evidence="11">Elongation factor 1-gamma-like</fullName>
    </submittedName>
</protein>
<organism evidence="10 11">
    <name type="scientific">Cucurbita moschata</name>
    <name type="common">Winter crookneck squash</name>
    <name type="synonym">Cucurbita pepo var. moschata</name>
    <dbReference type="NCBI Taxonomy" id="3662"/>
    <lineage>
        <taxon>Eukaryota</taxon>
        <taxon>Viridiplantae</taxon>
        <taxon>Streptophyta</taxon>
        <taxon>Embryophyta</taxon>
        <taxon>Tracheophyta</taxon>
        <taxon>Spermatophyta</taxon>
        <taxon>Magnoliopsida</taxon>
        <taxon>eudicotyledons</taxon>
        <taxon>Gunneridae</taxon>
        <taxon>Pentapetalae</taxon>
        <taxon>rosids</taxon>
        <taxon>fabids</taxon>
        <taxon>Cucurbitales</taxon>
        <taxon>Cucurbitaceae</taxon>
        <taxon>Cucurbiteae</taxon>
        <taxon>Cucurbita</taxon>
    </lineage>
</organism>